<evidence type="ECO:0000256" key="1">
    <source>
        <dbReference type="SAM" id="Phobius"/>
    </source>
</evidence>
<evidence type="ECO:0008006" key="4">
    <source>
        <dbReference type="Google" id="ProtNLM"/>
    </source>
</evidence>
<dbReference type="STRING" id="1400520.LFAB_00590"/>
<feature type="transmembrane region" description="Helical" evidence="1">
    <location>
        <begin position="101"/>
        <end position="121"/>
    </location>
</feature>
<comment type="caution">
    <text evidence="2">The sequence shown here is derived from an EMBL/GenBank/DDBJ whole genome shotgun (WGS) entry which is preliminary data.</text>
</comment>
<feature type="transmembrane region" description="Helical" evidence="1">
    <location>
        <begin position="157"/>
        <end position="174"/>
    </location>
</feature>
<feature type="transmembrane region" description="Helical" evidence="1">
    <location>
        <begin position="12"/>
        <end position="30"/>
    </location>
</feature>
<dbReference type="HOGENOM" id="CLU_029426_1_0_9"/>
<feature type="transmembrane region" description="Helical" evidence="1">
    <location>
        <begin position="553"/>
        <end position="574"/>
    </location>
</feature>
<feature type="transmembrane region" description="Helical" evidence="1">
    <location>
        <begin position="194"/>
        <end position="212"/>
    </location>
</feature>
<dbReference type="RefSeq" id="WP_024625883.1">
    <property type="nucleotide sequence ID" value="NZ_KK036457.1"/>
</dbReference>
<proteinExistence type="predicted"/>
<feature type="transmembrane region" description="Helical" evidence="1">
    <location>
        <begin position="74"/>
        <end position="95"/>
    </location>
</feature>
<evidence type="ECO:0000313" key="3">
    <source>
        <dbReference type="Proteomes" id="UP000019247"/>
    </source>
</evidence>
<feature type="transmembrane region" description="Helical" evidence="1">
    <location>
        <begin position="50"/>
        <end position="67"/>
    </location>
</feature>
<dbReference type="eggNOG" id="COG5617">
    <property type="taxonomic scope" value="Bacteria"/>
</dbReference>
<sequence length="578" mass="64625">MRWLRWKYWPKIIMIVALIGLAGVSTWPAFSGGFFGMNNDGDIHLARLASVYTALRAGHLPSLVNFIGLGHRGLAVNAMYPWVTLLIFVVPHLWWSNALGALAIGFFLLNLITIMNSYWLAKALTKQRWLRWFGVMLYQFNAYHFVVMYGRVALGEALGYAFLPLVMLGLWQIWQRQWRGTGWLALGMGLTANSHVLSLVMFTGAVVGLELVRLGLRHVTRAEVLAVLAAGGGAILMSLYSLLNVFEWVTHNQMVTPTPSLIPLSPVVAWQQLIQNDFSESANGAGIGLVASVILLSLVLRVFDATTGTWRYWLIGTLLIWLVAQNWWPWVKLANTPLQLVQFTMRFLVLVALGLMVATILYFEQTHAPSKLMVVSFSGLLMGLAIAGTWQLHSRVGTTYVQAMRTHTSPTATARLWHMTNQNYQANIDTRTIPDYSLKKSGRSHLPTITASDKMNWNITSPMNSLRAAFNTTTAKRFTYQHATDQQVTFVAHLRRSKVELLPVVGYANVTYRVTVNGRMQAAKRAQGQLQTRLPAGRSRVTISVAQSSRHGWLLALSGLASLAIVGGLWLSWYRPRH</sequence>
<reference evidence="2 3" key="1">
    <citation type="journal article" date="2014" name="Genome Announc.">
        <title>Genome Sequence of Lactobacillus fabifermentans Strain T30PCM01, Isolated from Fermenting Grape Marc.</title>
        <authorList>
            <person name="Treu L."/>
            <person name="Vendramin V."/>
            <person name="Bovo B."/>
            <person name="Giacomini A."/>
            <person name="Corich V."/>
            <person name="Campanaro S."/>
        </authorList>
    </citation>
    <scope>NUCLEOTIDE SEQUENCE [LARGE SCALE GENOMIC DNA]</scope>
    <source>
        <strain evidence="2 3">T30PCM01</strain>
    </source>
</reference>
<dbReference type="AlphaFoldDB" id="W6TAM8"/>
<feature type="transmembrane region" description="Helical" evidence="1">
    <location>
        <begin position="224"/>
        <end position="243"/>
    </location>
</feature>
<dbReference type="Proteomes" id="UP000019247">
    <property type="component" value="Unassembled WGS sequence"/>
</dbReference>
<dbReference type="EMBL" id="AWWK01000004">
    <property type="protein sequence ID" value="ETY75686.1"/>
    <property type="molecule type" value="Genomic_DNA"/>
</dbReference>
<keyword evidence="1" id="KW-0812">Transmembrane</keyword>
<keyword evidence="1" id="KW-0472">Membrane</keyword>
<gene>
    <name evidence="2" type="ORF">LFAB_00590</name>
</gene>
<feature type="transmembrane region" description="Helical" evidence="1">
    <location>
        <begin position="310"/>
        <end position="328"/>
    </location>
</feature>
<dbReference type="OrthoDB" id="2257846at2"/>
<protein>
    <recommendedName>
        <fullName evidence="4">Membrane protein 6-pyruvoyl-tetrahydropterin synthase-related domain-containing protein</fullName>
    </recommendedName>
</protein>
<keyword evidence="1" id="KW-1133">Transmembrane helix</keyword>
<name>W6TAM8_9LACO</name>
<evidence type="ECO:0000313" key="2">
    <source>
        <dbReference type="EMBL" id="ETY75686.1"/>
    </source>
</evidence>
<dbReference type="PATRIC" id="fig|1400520.3.peg.113"/>
<feature type="transmembrane region" description="Helical" evidence="1">
    <location>
        <begin position="285"/>
        <end position="303"/>
    </location>
</feature>
<accession>W6TAM8</accession>
<feature type="transmembrane region" description="Helical" evidence="1">
    <location>
        <begin position="340"/>
        <end position="363"/>
    </location>
</feature>
<organism evidence="2 3">
    <name type="scientific">Lactiplantibacillus fabifermentans T30PCM01</name>
    <dbReference type="NCBI Taxonomy" id="1400520"/>
    <lineage>
        <taxon>Bacteria</taxon>
        <taxon>Bacillati</taxon>
        <taxon>Bacillota</taxon>
        <taxon>Bacilli</taxon>
        <taxon>Lactobacillales</taxon>
        <taxon>Lactobacillaceae</taxon>
        <taxon>Lactiplantibacillus</taxon>
    </lineage>
</organism>
<feature type="transmembrane region" description="Helical" evidence="1">
    <location>
        <begin position="372"/>
        <end position="392"/>
    </location>
</feature>